<dbReference type="Pfam" id="PF18143">
    <property type="entry name" value="HAD_SAK_2"/>
    <property type="match status" value="1"/>
</dbReference>
<name>A0A160P245_STRLU</name>
<reference evidence="1 2" key="1">
    <citation type="journal article" date="2016" name="Genome Announc.">
        <title>Complete Genome Sequence of Thiostrepton-Producing Streptomyces laurentii ATCC 31255.</title>
        <authorList>
            <person name="Doi K."/>
            <person name="Fujino Y."/>
            <person name="Nagayoshi Y."/>
            <person name="Ohshima T."/>
            <person name="Ogata S."/>
        </authorList>
    </citation>
    <scope>NUCLEOTIDE SEQUENCE [LARGE SCALE GENOMIC DNA]</scope>
    <source>
        <strain evidence="1 2">ATCC 31255</strain>
    </source>
</reference>
<protein>
    <recommendedName>
        <fullName evidence="3">Secreted protein</fullName>
    </recommendedName>
</protein>
<evidence type="ECO:0000313" key="1">
    <source>
        <dbReference type="EMBL" id="BAU84934.1"/>
    </source>
</evidence>
<gene>
    <name evidence="1" type="ORF">SLA_4045</name>
</gene>
<accession>A0A160P245</accession>
<keyword evidence="2" id="KW-1185">Reference proteome</keyword>
<evidence type="ECO:0008006" key="3">
    <source>
        <dbReference type="Google" id="ProtNLM"/>
    </source>
</evidence>
<organism evidence="1 2">
    <name type="scientific">Streptomyces laurentii</name>
    <dbReference type="NCBI Taxonomy" id="39478"/>
    <lineage>
        <taxon>Bacteria</taxon>
        <taxon>Bacillati</taxon>
        <taxon>Actinomycetota</taxon>
        <taxon>Actinomycetes</taxon>
        <taxon>Kitasatosporales</taxon>
        <taxon>Streptomycetaceae</taxon>
        <taxon>Streptomyces</taxon>
    </lineage>
</organism>
<proteinExistence type="predicted"/>
<dbReference type="KEGG" id="slau:SLA_4045"/>
<dbReference type="RefSeq" id="WP_359876635.1">
    <property type="nucleotide sequence ID" value="NZ_JBEYHT010000020.1"/>
</dbReference>
<evidence type="ECO:0000313" key="2">
    <source>
        <dbReference type="Proteomes" id="UP000217676"/>
    </source>
</evidence>
<dbReference type="Proteomes" id="UP000217676">
    <property type="component" value="Chromosome"/>
</dbReference>
<dbReference type="AlphaFoldDB" id="A0A160P245"/>
<sequence length="182" mass="19967">MRPLLFLDVDGPLIPFGAPPPYTYPCHAPVPPPGVHPLVRRVDPAHGRRLAGLGCELVWATTWGEAANEVLAPRLGLPPLPVVDWPEELEEELEAERVADLEADLGAGLHWKTRPLSVWAGGRPYVWLDDEIRPADRAWAAAHHPAPALLHRVDPRTGLGDADYAAVTAWVVRVAEEPRGRE</sequence>
<dbReference type="EMBL" id="AP017424">
    <property type="protein sequence ID" value="BAU84934.1"/>
    <property type="molecule type" value="Genomic_DNA"/>
</dbReference>